<protein>
    <submittedName>
        <fullName evidence="1">Starch-binding associating with outer membrane</fullName>
    </submittedName>
</protein>
<dbReference type="RefSeq" id="WP_093366925.1">
    <property type="nucleotide sequence ID" value="NZ_FOZZ01000011.1"/>
</dbReference>
<sequence length="561" mass="62939">MKNIFYKYFAVVFAILTFVGCNDKLTELNQNPNGVDPDNANVNLLLPGILTKMSGAYAELDNGISSGVVQHMQEDGWYNSYNHYVWSNRDWGNWYNVLRDNELMIKSAVTGNFPMHEGIGYVIRAFSFGTITDLWGDAPYTEALKAGEDVIQPAFDSQEVIYRGVLADLDKAVSLFKNNTNTGIIANSDLVYQGNIEKWHQFANTLILRYAMRLSAKLPDVASEYIKKVYDGGVYIDKSVNDAGVRFLGNTSVDSWYMAQQFDSDGGSGFRRRKPAKPLVDNLLASNDPRLQVWVAPVHCQWVEDLTLTVPTEPFVRKDDVPQTYVSLTDEQYVAEIEKGHKFTRHYNPNLLGHSLDTDLYVGIPVGSMAPDGYNNNPTPGQSVQNQHVSQLAPKYRATTGDFLRRRLSSATETLFILAEAAQRGWITASAETYYNEAVRQSLQSWGVAESYSAFIGQSSIKYDGTLNRIIEQKWIASWNCSTEAWMDFRRTGLPQLVAGPASAEPVLPVRLIYGNNELSANQMNANVAIEKLEETAHSNIRGKNSQWSKPWLLQGTNKPW</sequence>
<proteinExistence type="predicted"/>
<organism evidence="1 2">
    <name type="scientific">Sphingobacterium wenxiniae</name>
    <dbReference type="NCBI Taxonomy" id="683125"/>
    <lineage>
        <taxon>Bacteria</taxon>
        <taxon>Pseudomonadati</taxon>
        <taxon>Bacteroidota</taxon>
        <taxon>Sphingobacteriia</taxon>
        <taxon>Sphingobacteriales</taxon>
        <taxon>Sphingobacteriaceae</taxon>
        <taxon>Sphingobacterium</taxon>
    </lineage>
</organism>
<dbReference type="EMBL" id="FOZZ01000011">
    <property type="protein sequence ID" value="SFT08767.1"/>
    <property type="molecule type" value="Genomic_DNA"/>
</dbReference>
<dbReference type="PROSITE" id="PS51257">
    <property type="entry name" value="PROKAR_LIPOPROTEIN"/>
    <property type="match status" value="1"/>
</dbReference>
<dbReference type="Proteomes" id="UP000198785">
    <property type="component" value="Unassembled WGS sequence"/>
</dbReference>
<keyword evidence="2" id="KW-1185">Reference proteome</keyword>
<name>A0A1I6V562_9SPHI</name>
<dbReference type="InterPro" id="IPR041662">
    <property type="entry name" value="SusD-like_2"/>
</dbReference>
<dbReference type="AlphaFoldDB" id="A0A1I6V562"/>
<dbReference type="Pfam" id="PF12771">
    <property type="entry name" value="SusD-like_2"/>
    <property type="match status" value="2"/>
</dbReference>
<gene>
    <name evidence="1" type="ORF">SAMN05660206_11176</name>
</gene>
<evidence type="ECO:0000313" key="2">
    <source>
        <dbReference type="Proteomes" id="UP000198785"/>
    </source>
</evidence>
<dbReference type="Gene3D" id="1.25.40.390">
    <property type="match status" value="2"/>
</dbReference>
<reference evidence="1 2" key="1">
    <citation type="submission" date="2016-10" db="EMBL/GenBank/DDBJ databases">
        <authorList>
            <person name="de Groot N.N."/>
        </authorList>
    </citation>
    <scope>NUCLEOTIDE SEQUENCE [LARGE SCALE GENOMIC DNA]</scope>
    <source>
        <strain evidence="1 2">DSM 22789</strain>
    </source>
</reference>
<dbReference type="InterPro" id="IPR011990">
    <property type="entry name" value="TPR-like_helical_dom_sf"/>
</dbReference>
<dbReference type="OrthoDB" id="9766256at2"/>
<dbReference type="SUPFAM" id="SSF48452">
    <property type="entry name" value="TPR-like"/>
    <property type="match status" value="1"/>
</dbReference>
<accession>A0A1I6V562</accession>
<dbReference type="STRING" id="683125.SAMN05660206_11176"/>
<evidence type="ECO:0000313" key="1">
    <source>
        <dbReference type="EMBL" id="SFT08767.1"/>
    </source>
</evidence>